<organism evidence="15 16">
    <name type="scientific">Clostridium magnum DSM 2767</name>
    <dbReference type="NCBI Taxonomy" id="1121326"/>
    <lineage>
        <taxon>Bacteria</taxon>
        <taxon>Bacillati</taxon>
        <taxon>Bacillota</taxon>
        <taxon>Clostridia</taxon>
        <taxon>Eubacteriales</taxon>
        <taxon>Clostridiaceae</taxon>
        <taxon>Clostridium</taxon>
    </lineage>
</organism>
<evidence type="ECO:0000256" key="5">
    <source>
        <dbReference type="ARBA" id="ARBA00022840"/>
    </source>
</evidence>
<dbReference type="EMBL" id="LWAE01000001">
    <property type="protein sequence ID" value="KZL94173.1"/>
    <property type="molecule type" value="Genomic_DNA"/>
</dbReference>
<keyword evidence="4 10" id="KW-0547">Nucleotide-binding</keyword>
<dbReference type="InterPro" id="IPR013221">
    <property type="entry name" value="Mur_ligase_cen"/>
</dbReference>
<evidence type="ECO:0000259" key="14">
    <source>
        <dbReference type="Pfam" id="PF08245"/>
    </source>
</evidence>
<feature type="domain" description="Mur ligase central" evidence="14">
    <location>
        <begin position="113"/>
        <end position="299"/>
    </location>
</feature>
<evidence type="ECO:0000259" key="12">
    <source>
        <dbReference type="Pfam" id="PF01225"/>
    </source>
</evidence>
<dbReference type="GO" id="GO:0009252">
    <property type="term" value="P:peptidoglycan biosynthetic process"/>
    <property type="evidence" value="ECO:0007669"/>
    <property type="project" value="UniProtKB-UniRule"/>
</dbReference>
<dbReference type="GO" id="GO:0008360">
    <property type="term" value="P:regulation of cell shape"/>
    <property type="evidence" value="ECO:0007669"/>
    <property type="project" value="UniProtKB-KW"/>
</dbReference>
<keyword evidence="8 10" id="KW-0131">Cell cycle</keyword>
<dbReference type="Pfam" id="PF02875">
    <property type="entry name" value="Mur_ligase_C"/>
    <property type="match status" value="1"/>
</dbReference>
<dbReference type="GO" id="GO:0047480">
    <property type="term" value="F:UDP-N-acetylmuramoyl-tripeptide-D-alanyl-D-alanine ligase activity"/>
    <property type="evidence" value="ECO:0007669"/>
    <property type="project" value="UniProtKB-UniRule"/>
</dbReference>
<protein>
    <recommendedName>
        <fullName evidence="10 11">UDP-N-acetylmuramoyl-tripeptide--D-alanyl-D-alanine ligase</fullName>
        <ecNumber evidence="10 11">6.3.2.10</ecNumber>
    </recommendedName>
    <alternativeName>
        <fullName evidence="10">D-alanyl-D-alanine-adding enzyme</fullName>
    </alternativeName>
</protein>
<dbReference type="GO" id="GO:0008766">
    <property type="term" value="F:UDP-N-acetylmuramoylalanyl-D-glutamyl-2,6-diaminopimelate-D-alanyl-D-alanine ligase activity"/>
    <property type="evidence" value="ECO:0007669"/>
    <property type="project" value="RHEA"/>
</dbReference>
<dbReference type="InterPro" id="IPR036615">
    <property type="entry name" value="Mur_ligase_C_dom_sf"/>
</dbReference>
<dbReference type="InterPro" id="IPR051046">
    <property type="entry name" value="MurCDEF_CellWall_CoF430Synth"/>
</dbReference>
<accession>A0A162UQ85</accession>
<dbReference type="Pfam" id="PF08245">
    <property type="entry name" value="Mur_ligase_M"/>
    <property type="match status" value="1"/>
</dbReference>
<evidence type="ECO:0000313" key="16">
    <source>
        <dbReference type="Proteomes" id="UP000076603"/>
    </source>
</evidence>
<evidence type="ECO:0000313" key="15">
    <source>
        <dbReference type="EMBL" id="KZL94173.1"/>
    </source>
</evidence>
<name>A0A162UQ85_9CLOT</name>
<dbReference type="SUPFAM" id="SSF53623">
    <property type="entry name" value="MurD-like peptide ligases, catalytic domain"/>
    <property type="match status" value="1"/>
</dbReference>
<dbReference type="InterPro" id="IPR035911">
    <property type="entry name" value="MurE/MurF_N"/>
</dbReference>
<comment type="function">
    <text evidence="10 11">Involved in cell wall formation. Catalyzes the final step in the synthesis of UDP-N-acetylmuramoyl-pentapeptide, the precursor of murein.</text>
</comment>
<dbReference type="InterPro" id="IPR005863">
    <property type="entry name" value="UDP-N-AcMur_synth"/>
</dbReference>
<dbReference type="PATRIC" id="fig|1121326.3.peg.1193"/>
<dbReference type="Pfam" id="PF01225">
    <property type="entry name" value="Mur_ligase"/>
    <property type="match status" value="1"/>
</dbReference>
<dbReference type="GO" id="GO:0051301">
    <property type="term" value="P:cell division"/>
    <property type="evidence" value="ECO:0007669"/>
    <property type="project" value="UniProtKB-KW"/>
</dbReference>
<keyword evidence="2 10" id="KW-0436">Ligase</keyword>
<dbReference type="NCBIfam" id="TIGR01143">
    <property type="entry name" value="murF"/>
    <property type="match status" value="1"/>
</dbReference>
<dbReference type="SUPFAM" id="SSF53244">
    <property type="entry name" value="MurD-like peptide ligases, peptide-binding domain"/>
    <property type="match status" value="1"/>
</dbReference>
<feature type="binding site" evidence="10">
    <location>
        <begin position="115"/>
        <end position="121"/>
    </location>
    <ligand>
        <name>ATP</name>
        <dbReference type="ChEBI" id="CHEBI:30616"/>
    </ligand>
</feature>
<dbReference type="STRING" id="1121326.CLMAG_12260"/>
<evidence type="ECO:0000256" key="7">
    <source>
        <dbReference type="ARBA" id="ARBA00022984"/>
    </source>
</evidence>
<dbReference type="RefSeq" id="WP_066619293.1">
    <property type="nucleotide sequence ID" value="NZ_FQXL01000009.1"/>
</dbReference>
<dbReference type="Gene3D" id="3.40.1190.10">
    <property type="entry name" value="Mur-like, catalytic domain"/>
    <property type="match status" value="1"/>
</dbReference>
<dbReference type="GO" id="GO:0005524">
    <property type="term" value="F:ATP binding"/>
    <property type="evidence" value="ECO:0007669"/>
    <property type="project" value="UniProtKB-UniRule"/>
</dbReference>
<gene>
    <name evidence="10 15" type="primary">murF</name>
    <name evidence="15" type="ORF">CLMAG_12260</name>
</gene>
<dbReference type="PANTHER" id="PTHR43024:SF1">
    <property type="entry name" value="UDP-N-ACETYLMURAMOYL-TRIPEPTIDE--D-ALANYL-D-ALANINE LIGASE"/>
    <property type="match status" value="1"/>
</dbReference>
<dbReference type="Gene3D" id="3.40.1390.10">
    <property type="entry name" value="MurE/MurF, N-terminal domain"/>
    <property type="match status" value="1"/>
</dbReference>
<evidence type="ECO:0000256" key="2">
    <source>
        <dbReference type="ARBA" id="ARBA00022598"/>
    </source>
</evidence>
<keyword evidence="1 10" id="KW-0963">Cytoplasm</keyword>
<evidence type="ECO:0000256" key="11">
    <source>
        <dbReference type="RuleBase" id="RU004136"/>
    </source>
</evidence>
<keyword evidence="7 10" id="KW-0573">Peptidoglycan synthesis</keyword>
<comment type="catalytic activity">
    <reaction evidence="10 11">
        <text>D-alanyl-D-alanine + UDP-N-acetyl-alpha-D-muramoyl-L-alanyl-gamma-D-glutamyl-meso-2,6-diaminopimelate + ATP = UDP-N-acetyl-alpha-D-muramoyl-L-alanyl-gamma-D-glutamyl-meso-2,6-diaminopimeloyl-D-alanyl-D-alanine + ADP + phosphate + H(+)</text>
        <dbReference type="Rhea" id="RHEA:28374"/>
        <dbReference type="ChEBI" id="CHEBI:15378"/>
        <dbReference type="ChEBI" id="CHEBI:30616"/>
        <dbReference type="ChEBI" id="CHEBI:43474"/>
        <dbReference type="ChEBI" id="CHEBI:57822"/>
        <dbReference type="ChEBI" id="CHEBI:61386"/>
        <dbReference type="ChEBI" id="CHEBI:83905"/>
        <dbReference type="ChEBI" id="CHEBI:456216"/>
        <dbReference type="EC" id="6.3.2.10"/>
    </reaction>
</comment>
<dbReference type="InterPro" id="IPR004101">
    <property type="entry name" value="Mur_ligase_C"/>
</dbReference>
<sequence>MEHMTLDEIVKAVQGEIVIPGKFTGFNLVSTDTRKIEKGNIFIALKGEKFDANDYIEEASSKGAAICIVDQIKYNSEEIQKDTTIIKVEDTGKALLDLAEFYRSKLNLKVVAITGSTGKTSTKDLVAAALSSKYKVFKTEGNFNNQIGLPLMIFKLDNNYDIAVLEMGMNNLDEIHSMAKAARPDIALITNVGTAHIGMLGSRENILKAKLEITDFFDHKSILVINTDNDLLSTVKTDKFKIVKTAVDNDVEFKAEDIELGEASVDFTLRENGHNTGEKFHADVPGKHTIYNSLLAIACGKVLGIENKDIIQGLKNLQTTAMRLDIIKGSKFNIIDDCYNANTESMRAAIEVLKNINSNRRVVVLGTMGEQGKIAFEAHRAVGKYAAENGVDLLITLGEFNNAYEEGFKLGLTNKFKSEFKAFDDYDKAVDYLLNEYLKSGDTVLVKASRAEKFEKIVDKLKKNNG</sequence>
<evidence type="ECO:0000256" key="9">
    <source>
        <dbReference type="ARBA" id="ARBA00023316"/>
    </source>
</evidence>
<keyword evidence="3 10" id="KW-0132">Cell division</keyword>
<evidence type="ECO:0000256" key="8">
    <source>
        <dbReference type="ARBA" id="ARBA00023306"/>
    </source>
</evidence>
<dbReference type="UniPathway" id="UPA00219"/>
<evidence type="ECO:0000256" key="6">
    <source>
        <dbReference type="ARBA" id="ARBA00022960"/>
    </source>
</evidence>
<comment type="caution">
    <text evidence="15">The sequence shown here is derived from an EMBL/GenBank/DDBJ whole genome shotgun (WGS) entry which is preliminary data.</text>
</comment>
<dbReference type="AlphaFoldDB" id="A0A162UQ85"/>
<comment type="pathway">
    <text evidence="10 11">Cell wall biogenesis; peptidoglycan biosynthesis.</text>
</comment>
<evidence type="ECO:0000256" key="1">
    <source>
        <dbReference type="ARBA" id="ARBA00022490"/>
    </source>
</evidence>
<dbReference type="EC" id="6.3.2.10" evidence="10 11"/>
<keyword evidence="9 10" id="KW-0961">Cell wall biogenesis/degradation</keyword>
<keyword evidence="6 10" id="KW-0133">Cell shape</keyword>
<dbReference type="Proteomes" id="UP000076603">
    <property type="component" value="Unassembled WGS sequence"/>
</dbReference>
<feature type="domain" description="Mur ligase C-terminal" evidence="13">
    <location>
        <begin position="322"/>
        <end position="450"/>
    </location>
</feature>
<comment type="subcellular location">
    <subcellularLocation>
        <location evidence="10 11">Cytoplasm</location>
    </subcellularLocation>
</comment>
<dbReference type="GO" id="GO:0071555">
    <property type="term" value="P:cell wall organization"/>
    <property type="evidence" value="ECO:0007669"/>
    <property type="project" value="UniProtKB-KW"/>
</dbReference>
<evidence type="ECO:0000256" key="4">
    <source>
        <dbReference type="ARBA" id="ARBA00022741"/>
    </source>
</evidence>
<dbReference type="InterPro" id="IPR000713">
    <property type="entry name" value="Mur_ligase_N"/>
</dbReference>
<dbReference type="InterPro" id="IPR036565">
    <property type="entry name" value="Mur-like_cat_sf"/>
</dbReference>
<keyword evidence="16" id="KW-1185">Reference proteome</keyword>
<comment type="similarity">
    <text evidence="10">Belongs to the MurCDEF family. MurF subfamily.</text>
</comment>
<feature type="domain" description="Mur ligase N-terminal catalytic" evidence="12">
    <location>
        <begin position="28"/>
        <end position="102"/>
    </location>
</feature>
<dbReference type="GO" id="GO:0005737">
    <property type="term" value="C:cytoplasm"/>
    <property type="evidence" value="ECO:0007669"/>
    <property type="project" value="UniProtKB-SubCell"/>
</dbReference>
<proteinExistence type="inferred from homology"/>
<evidence type="ECO:0000256" key="10">
    <source>
        <dbReference type="HAMAP-Rule" id="MF_02019"/>
    </source>
</evidence>
<dbReference type="HAMAP" id="MF_02019">
    <property type="entry name" value="MurF"/>
    <property type="match status" value="1"/>
</dbReference>
<reference evidence="15 16" key="1">
    <citation type="submission" date="2016-04" db="EMBL/GenBank/DDBJ databases">
        <title>Genome sequence of Clostridium magnum DSM 2767.</title>
        <authorList>
            <person name="Poehlein A."/>
            <person name="Uhlig R."/>
            <person name="Fischer R."/>
            <person name="Bahl H."/>
            <person name="Daniel R."/>
        </authorList>
    </citation>
    <scope>NUCLEOTIDE SEQUENCE [LARGE SCALE GENOMIC DNA]</scope>
    <source>
        <strain evidence="15 16">DSM 2767</strain>
    </source>
</reference>
<dbReference type="OrthoDB" id="9801978at2"/>
<dbReference type="PANTHER" id="PTHR43024">
    <property type="entry name" value="UDP-N-ACETYLMURAMOYL-TRIPEPTIDE--D-ALANYL-D-ALANINE LIGASE"/>
    <property type="match status" value="1"/>
</dbReference>
<evidence type="ECO:0000259" key="13">
    <source>
        <dbReference type="Pfam" id="PF02875"/>
    </source>
</evidence>
<dbReference type="Gene3D" id="3.90.190.20">
    <property type="entry name" value="Mur ligase, C-terminal domain"/>
    <property type="match status" value="1"/>
</dbReference>
<keyword evidence="5 10" id="KW-0067">ATP-binding</keyword>
<dbReference type="SUPFAM" id="SSF63418">
    <property type="entry name" value="MurE/MurF N-terminal domain"/>
    <property type="match status" value="1"/>
</dbReference>
<evidence type="ECO:0000256" key="3">
    <source>
        <dbReference type="ARBA" id="ARBA00022618"/>
    </source>
</evidence>